<dbReference type="Pfam" id="PF13793">
    <property type="entry name" value="Pribosyltran_N"/>
    <property type="match status" value="1"/>
</dbReference>
<sequence>MQGKEMQEPHKTFGAAQKCTFPSYTPEKETEKKQRSHSTPLTDQHLALQKQLLRIKSAYYYTPGDVMAEVHPTQGTVSPRQGKNTPPPCIVSGNGNRPLAEAVAMLLGFPTHQTLVGQHANGEVNVRIDESVLGADVYIIQSMTGNEVIDVNTAVMELLFLIRKMRLSNARRVTAVIPYLAYSRQDSKHRARSTVSSSAVAEMLTQAGVDRVTTLDLHSGQIQGFFENTPLDNLQMNPEFAKYLCSQPWFDPDNMAVVSVGSSGLERARKLADVLSIGCIVTIMKRCSASGVETLQPVGDVKGRICVVLGGMCDTGHTTEQVCALLHDLGATKIAACFTHGILTPPCVQRLNNCESLSEIVVSDSIPQEEHLRLIPKLKVLTIAPLLATVIDMHTRDEGISSLFDMSPLQLREKKASCAPEAVASH</sequence>
<evidence type="ECO:0000313" key="15">
    <source>
        <dbReference type="Proteomes" id="UP000031737"/>
    </source>
</evidence>
<protein>
    <recommendedName>
        <fullName evidence="3">ribose-phosphate diphosphokinase</fullName>
        <ecNumber evidence="3">2.7.6.1</ecNumber>
    </recommendedName>
</protein>
<dbReference type="EMBL" id="AUPL01006238">
    <property type="protein sequence ID" value="ESL06093.1"/>
    <property type="molecule type" value="Genomic_DNA"/>
</dbReference>
<evidence type="ECO:0000259" key="13">
    <source>
        <dbReference type="Pfam" id="PF13793"/>
    </source>
</evidence>
<keyword evidence="6" id="KW-0545">Nucleotide biosynthesis</keyword>
<evidence type="ECO:0000256" key="6">
    <source>
        <dbReference type="ARBA" id="ARBA00022727"/>
    </source>
</evidence>
<dbReference type="Proteomes" id="UP000031737">
    <property type="component" value="Unassembled WGS sequence"/>
</dbReference>
<dbReference type="InterPro" id="IPR029057">
    <property type="entry name" value="PRTase-like"/>
</dbReference>
<evidence type="ECO:0000256" key="7">
    <source>
        <dbReference type="ARBA" id="ARBA00022741"/>
    </source>
</evidence>
<proteinExistence type="inferred from homology"/>
<dbReference type="Pfam" id="PF14572">
    <property type="entry name" value="Pribosyl_synth"/>
    <property type="match status" value="1"/>
</dbReference>
<keyword evidence="15" id="KW-1185">Reference proteome</keyword>
<comment type="caution">
    <text evidence="14">The sequence shown here is derived from an EMBL/GenBank/DDBJ whole genome shotgun (WGS) entry which is preliminary data.</text>
</comment>
<comment type="catalytic activity">
    <reaction evidence="11">
        <text>D-ribose 5-phosphate + ATP = 5-phospho-alpha-D-ribose 1-diphosphate + AMP + H(+)</text>
        <dbReference type="Rhea" id="RHEA:15609"/>
        <dbReference type="ChEBI" id="CHEBI:15378"/>
        <dbReference type="ChEBI" id="CHEBI:30616"/>
        <dbReference type="ChEBI" id="CHEBI:58017"/>
        <dbReference type="ChEBI" id="CHEBI:78346"/>
        <dbReference type="ChEBI" id="CHEBI:456215"/>
        <dbReference type="EC" id="2.7.6.1"/>
    </reaction>
</comment>
<keyword evidence="9" id="KW-0067">ATP-binding</keyword>
<keyword evidence="5" id="KW-0479">Metal-binding</keyword>
<evidence type="ECO:0000256" key="5">
    <source>
        <dbReference type="ARBA" id="ARBA00022723"/>
    </source>
</evidence>
<dbReference type="GO" id="GO:0004749">
    <property type="term" value="F:ribose phosphate diphosphokinase activity"/>
    <property type="evidence" value="ECO:0007669"/>
    <property type="project" value="UniProtKB-EC"/>
</dbReference>
<dbReference type="CDD" id="cd06223">
    <property type="entry name" value="PRTases_typeI"/>
    <property type="match status" value="1"/>
</dbReference>
<dbReference type="InterPro" id="IPR000836">
    <property type="entry name" value="PRTase_dom"/>
</dbReference>
<name>A0A061IT14_TRYRA</name>
<keyword evidence="10" id="KW-0460">Magnesium</keyword>
<keyword evidence="4" id="KW-0808">Transferase</keyword>
<gene>
    <name evidence="14" type="ORF">TRSC58_06238</name>
</gene>
<dbReference type="SMART" id="SM01400">
    <property type="entry name" value="Pribosyltran_N"/>
    <property type="match status" value="1"/>
</dbReference>
<dbReference type="SUPFAM" id="SSF53271">
    <property type="entry name" value="PRTase-like"/>
    <property type="match status" value="2"/>
</dbReference>
<feature type="region of interest" description="Disordered" evidence="12">
    <location>
        <begin position="1"/>
        <end position="44"/>
    </location>
</feature>
<dbReference type="GO" id="GO:0006015">
    <property type="term" value="P:5-phosphoribose 1-diphosphate biosynthetic process"/>
    <property type="evidence" value="ECO:0007669"/>
    <property type="project" value="TreeGrafter"/>
</dbReference>
<dbReference type="NCBIfam" id="TIGR01251">
    <property type="entry name" value="ribP_PPkin"/>
    <property type="match status" value="1"/>
</dbReference>
<dbReference type="EC" id="2.7.6.1" evidence="3"/>
<dbReference type="OrthoDB" id="413572at2759"/>
<evidence type="ECO:0000256" key="1">
    <source>
        <dbReference type="ARBA" id="ARBA00004996"/>
    </source>
</evidence>
<keyword evidence="8" id="KW-0418">Kinase</keyword>
<dbReference type="PANTHER" id="PTHR10210">
    <property type="entry name" value="RIBOSE-PHOSPHATE DIPHOSPHOKINASE FAMILY MEMBER"/>
    <property type="match status" value="1"/>
</dbReference>
<evidence type="ECO:0000256" key="3">
    <source>
        <dbReference type="ARBA" id="ARBA00013247"/>
    </source>
</evidence>
<dbReference type="GO" id="GO:0005737">
    <property type="term" value="C:cytoplasm"/>
    <property type="evidence" value="ECO:0007669"/>
    <property type="project" value="TreeGrafter"/>
</dbReference>
<dbReference type="GO" id="GO:0006164">
    <property type="term" value="P:purine nucleotide biosynthetic process"/>
    <property type="evidence" value="ECO:0007669"/>
    <property type="project" value="TreeGrafter"/>
</dbReference>
<feature type="compositionally biased region" description="Basic and acidic residues" evidence="12">
    <location>
        <begin position="1"/>
        <end position="11"/>
    </location>
</feature>
<dbReference type="AlphaFoldDB" id="A0A061IT14"/>
<evidence type="ECO:0000256" key="11">
    <source>
        <dbReference type="ARBA" id="ARBA00049535"/>
    </source>
</evidence>
<evidence type="ECO:0000256" key="8">
    <source>
        <dbReference type="ARBA" id="ARBA00022777"/>
    </source>
</evidence>
<evidence type="ECO:0000313" key="14">
    <source>
        <dbReference type="EMBL" id="ESL06093.1"/>
    </source>
</evidence>
<dbReference type="GO" id="GO:0016301">
    <property type="term" value="F:kinase activity"/>
    <property type="evidence" value="ECO:0007669"/>
    <property type="project" value="UniProtKB-KW"/>
</dbReference>
<organism evidence="14 15">
    <name type="scientific">Trypanosoma rangeli SC58</name>
    <dbReference type="NCBI Taxonomy" id="429131"/>
    <lineage>
        <taxon>Eukaryota</taxon>
        <taxon>Discoba</taxon>
        <taxon>Euglenozoa</taxon>
        <taxon>Kinetoplastea</taxon>
        <taxon>Metakinetoplastina</taxon>
        <taxon>Trypanosomatida</taxon>
        <taxon>Trypanosomatidae</taxon>
        <taxon>Trypanosoma</taxon>
        <taxon>Herpetosoma</taxon>
    </lineage>
</organism>
<comment type="similarity">
    <text evidence="2">Belongs to the ribose-phosphate pyrophosphokinase family.</text>
</comment>
<accession>A0A061IT14</accession>
<dbReference type="InterPro" id="IPR029099">
    <property type="entry name" value="Pribosyltran_N"/>
</dbReference>
<dbReference type="GO" id="GO:0005524">
    <property type="term" value="F:ATP binding"/>
    <property type="evidence" value="ECO:0007669"/>
    <property type="project" value="UniProtKB-KW"/>
</dbReference>
<dbReference type="PANTHER" id="PTHR10210:SF32">
    <property type="entry name" value="RIBOSE-PHOSPHATE PYROPHOSPHOKINASE 2"/>
    <property type="match status" value="1"/>
</dbReference>
<evidence type="ECO:0000256" key="2">
    <source>
        <dbReference type="ARBA" id="ARBA00006478"/>
    </source>
</evidence>
<evidence type="ECO:0000256" key="12">
    <source>
        <dbReference type="SAM" id="MobiDB-lite"/>
    </source>
</evidence>
<reference evidence="14 15" key="1">
    <citation type="submission" date="2013-07" db="EMBL/GenBank/DDBJ databases">
        <authorList>
            <person name="Stoco P.H."/>
            <person name="Wagner G."/>
            <person name="Gerber A."/>
            <person name="Zaha A."/>
            <person name="Thompson C."/>
            <person name="Bartholomeu D.C."/>
            <person name="Luckemeyer D.D."/>
            <person name="Bahia D."/>
            <person name="Loreto E."/>
            <person name="Prestes E.B."/>
            <person name="Lima F.M."/>
            <person name="Rodrigues-Luiz G."/>
            <person name="Vallejo G.A."/>
            <person name="Filho J.F."/>
            <person name="Monteiro K.M."/>
            <person name="Tyler K.M."/>
            <person name="de Almeida L.G."/>
            <person name="Ortiz M.F."/>
            <person name="Siervo M.A."/>
            <person name="de Moraes M.H."/>
            <person name="Cunha O.L."/>
            <person name="Mendonca-Neto R."/>
            <person name="Silva R."/>
            <person name="Teixeira S.M."/>
            <person name="Murta S.M."/>
            <person name="Sincero T.C."/>
            <person name="Mendes T.A."/>
            <person name="Urmenyi T.P."/>
            <person name="Silva V.G."/>
            <person name="da Rocha W.D."/>
            <person name="Andersson B."/>
            <person name="Romanha A.J."/>
            <person name="Steindel M."/>
            <person name="de Vasconcelos A.T."/>
            <person name="Grisard E.C."/>
        </authorList>
    </citation>
    <scope>NUCLEOTIDE SEQUENCE [LARGE SCALE GENOMIC DNA]</scope>
    <source>
        <strain evidence="14 15">SC58</strain>
    </source>
</reference>
<dbReference type="FunFam" id="3.40.50.2020:FF:000007">
    <property type="entry name" value="Ribose-phosphate pyrophosphokinase"/>
    <property type="match status" value="1"/>
</dbReference>
<dbReference type="GO" id="GO:0000287">
    <property type="term" value="F:magnesium ion binding"/>
    <property type="evidence" value="ECO:0007669"/>
    <property type="project" value="InterPro"/>
</dbReference>
<evidence type="ECO:0000256" key="9">
    <source>
        <dbReference type="ARBA" id="ARBA00022840"/>
    </source>
</evidence>
<dbReference type="InterPro" id="IPR005946">
    <property type="entry name" value="Rib-P_diPkinase"/>
</dbReference>
<keyword evidence="7" id="KW-0547">Nucleotide-binding</keyword>
<evidence type="ECO:0000256" key="4">
    <source>
        <dbReference type="ARBA" id="ARBA00022679"/>
    </source>
</evidence>
<dbReference type="GO" id="GO:0002189">
    <property type="term" value="C:ribose phosphate diphosphokinase complex"/>
    <property type="evidence" value="ECO:0007669"/>
    <property type="project" value="TreeGrafter"/>
</dbReference>
<dbReference type="VEuPathDB" id="TriTrypDB:TRSC58_06238"/>
<comment type="pathway">
    <text evidence="1">Metabolic intermediate biosynthesis; 5-phospho-alpha-D-ribose 1-diphosphate biosynthesis; 5-phospho-alpha-D-ribose 1-diphosphate from D-ribose 5-phosphate (route I): step 1/1.</text>
</comment>
<dbReference type="Gene3D" id="3.40.50.2020">
    <property type="match status" value="2"/>
</dbReference>
<feature type="domain" description="Ribose-phosphate pyrophosphokinase N-terminal" evidence="13">
    <location>
        <begin position="90"/>
        <end position="208"/>
    </location>
</feature>
<evidence type="ECO:0000256" key="10">
    <source>
        <dbReference type="ARBA" id="ARBA00022842"/>
    </source>
</evidence>